<dbReference type="InterPro" id="IPR050366">
    <property type="entry name" value="BP-dependent_transpt_permease"/>
</dbReference>
<proteinExistence type="inferred from homology"/>
<dbReference type="CDD" id="cd06261">
    <property type="entry name" value="TM_PBP2"/>
    <property type="match status" value="1"/>
</dbReference>
<feature type="transmembrane region" description="Helical" evidence="7">
    <location>
        <begin position="261"/>
        <end position="284"/>
    </location>
</feature>
<evidence type="ECO:0000256" key="1">
    <source>
        <dbReference type="ARBA" id="ARBA00004651"/>
    </source>
</evidence>
<accession>A0ABV5M7R5</accession>
<evidence type="ECO:0000256" key="8">
    <source>
        <dbReference type="SAM" id="MobiDB-lite"/>
    </source>
</evidence>
<reference evidence="10 11" key="1">
    <citation type="submission" date="2024-09" db="EMBL/GenBank/DDBJ databases">
        <authorList>
            <person name="Sun Q."/>
            <person name="Mori K."/>
        </authorList>
    </citation>
    <scope>NUCLEOTIDE SEQUENCE [LARGE SCALE GENOMIC DNA]</scope>
    <source>
        <strain evidence="10 11">JCM 3307</strain>
    </source>
</reference>
<comment type="subcellular location">
    <subcellularLocation>
        <location evidence="1 7">Cell membrane</location>
        <topology evidence="1 7">Multi-pass membrane protein</topology>
    </subcellularLocation>
</comment>
<evidence type="ECO:0000256" key="2">
    <source>
        <dbReference type="ARBA" id="ARBA00022448"/>
    </source>
</evidence>
<keyword evidence="11" id="KW-1185">Reference proteome</keyword>
<gene>
    <name evidence="10" type="ORF">ACFFTR_17715</name>
</gene>
<keyword evidence="5 7" id="KW-1133">Transmembrane helix</keyword>
<name>A0ABV5M7R5_9ACTN</name>
<organism evidence="10 11">
    <name type="scientific">Dactylosporangium vinaceum</name>
    <dbReference type="NCBI Taxonomy" id="53362"/>
    <lineage>
        <taxon>Bacteria</taxon>
        <taxon>Bacillati</taxon>
        <taxon>Actinomycetota</taxon>
        <taxon>Actinomycetes</taxon>
        <taxon>Micromonosporales</taxon>
        <taxon>Micromonosporaceae</taxon>
        <taxon>Dactylosporangium</taxon>
    </lineage>
</organism>
<evidence type="ECO:0000256" key="5">
    <source>
        <dbReference type="ARBA" id="ARBA00022989"/>
    </source>
</evidence>
<dbReference type="PANTHER" id="PTHR43386">
    <property type="entry name" value="OLIGOPEPTIDE TRANSPORT SYSTEM PERMEASE PROTEIN APPC"/>
    <property type="match status" value="1"/>
</dbReference>
<comment type="caution">
    <text evidence="10">The sequence shown here is derived from an EMBL/GenBank/DDBJ whole genome shotgun (WGS) entry which is preliminary data.</text>
</comment>
<keyword evidence="4 7" id="KW-0812">Transmembrane</keyword>
<comment type="similarity">
    <text evidence="7">Belongs to the binding-protein-dependent transport system permease family.</text>
</comment>
<dbReference type="PANTHER" id="PTHR43386:SF25">
    <property type="entry name" value="PEPTIDE ABC TRANSPORTER PERMEASE PROTEIN"/>
    <property type="match status" value="1"/>
</dbReference>
<dbReference type="Proteomes" id="UP001589608">
    <property type="component" value="Unassembled WGS sequence"/>
</dbReference>
<feature type="transmembrane region" description="Helical" evidence="7">
    <location>
        <begin position="32"/>
        <end position="55"/>
    </location>
</feature>
<evidence type="ECO:0000259" key="9">
    <source>
        <dbReference type="PROSITE" id="PS50928"/>
    </source>
</evidence>
<feature type="compositionally biased region" description="Low complexity" evidence="8">
    <location>
        <begin position="1"/>
        <end position="15"/>
    </location>
</feature>
<sequence>MSITLSATPATSAQPAPAPAEERRSRLRRLRAPGLVAAVVVIALILIAAIAPGLLTGADPLAADPFAALQAPSGGHWFGTDQLGRDVFTRTVHGARYSLAIGAASTALSLLAGGLVGLLAGLAPRWIDEVLSRALDVLSAFPEVLLALLFIAFTEPGTPSLVLAIALAFAPRYGRIVRAQTLLVRRAGYVEQAVTFGLSRARLVWRHVLPNVLGPLPILATIGLGTAIVNASALSFLGMGPQPPTPEWGAMLAESRSYLRVAWWSAILPGATLTMTVIALTALGRRLQRRFEGRR</sequence>
<dbReference type="EMBL" id="JBHMCA010000032">
    <property type="protein sequence ID" value="MFB9444916.1"/>
    <property type="molecule type" value="Genomic_DNA"/>
</dbReference>
<dbReference type="Pfam" id="PF00528">
    <property type="entry name" value="BPD_transp_1"/>
    <property type="match status" value="1"/>
</dbReference>
<feature type="transmembrane region" description="Helical" evidence="7">
    <location>
        <begin position="216"/>
        <end position="241"/>
    </location>
</feature>
<keyword evidence="3" id="KW-1003">Cell membrane</keyword>
<evidence type="ECO:0000256" key="4">
    <source>
        <dbReference type="ARBA" id="ARBA00022692"/>
    </source>
</evidence>
<feature type="transmembrane region" description="Helical" evidence="7">
    <location>
        <begin position="97"/>
        <end position="122"/>
    </location>
</feature>
<evidence type="ECO:0000256" key="7">
    <source>
        <dbReference type="RuleBase" id="RU363032"/>
    </source>
</evidence>
<dbReference type="InterPro" id="IPR000515">
    <property type="entry name" value="MetI-like"/>
</dbReference>
<dbReference type="Gene3D" id="1.10.3720.10">
    <property type="entry name" value="MetI-like"/>
    <property type="match status" value="1"/>
</dbReference>
<evidence type="ECO:0000313" key="11">
    <source>
        <dbReference type="Proteomes" id="UP001589608"/>
    </source>
</evidence>
<evidence type="ECO:0000313" key="10">
    <source>
        <dbReference type="EMBL" id="MFB9444916.1"/>
    </source>
</evidence>
<evidence type="ECO:0000256" key="3">
    <source>
        <dbReference type="ARBA" id="ARBA00022475"/>
    </source>
</evidence>
<feature type="region of interest" description="Disordered" evidence="8">
    <location>
        <begin position="1"/>
        <end position="24"/>
    </location>
</feature>
<keyword evidence="6 7" id="KW-0472">Membrane</keyword>
<keyword evidence="2 7" id="KW-0813">Transport</keyword>
<feature type="transmembrane region" description="Helical" evidence="7">
    <location>
        <begin position="159"/>
        <end position="177"/>
    </location>
</feature>
<dbReference type="RefSeq" id="WP_223092374.1">
    <property type="nucleotide sequence ID" value="NZ_CP061913.1"/>
</dbReference>
<dbReference type="InterPro" id="IPR035906">
    <property type="entry name" value="MetI-like_sf"/>
</dbReference>
<feature type="transmembrane region" description="Helical" evidence="7">
    <location>
        <begin position="134"/>
        <end position="153"/>
    </location>
</feature>
<evidence type="ECO:0000256" key="6">
    <source>
        <dbReference type="ARBA" id="ARBA00023136"/>
    </source>
</evidence>
<dbReference type="SUPFAM" id="SSF161098">
    <property type="entry name" value="MetI-like"/>
    <property type="match status" value="1"/>
</dbReference>
<feature type="domain" description="ABC transmembrane type-1" evidence="9">
    <location>
        <begin position="95"/>
        <end position="284"/>
    </location>
</feature>
<dbReference type="PROSITE" id="PS50928">
    <property type="entry name" value="ABC_TM1"/>
    <property type="match status" value="1"/>
</dbReference>
<protein>
    <submittedName>
        <fullName evidence="10">ABC transporter permease</fullName>
    </submittedName>
</protein>